<keyword evidence="1" id="KW-0233">DNA recombination</keyword>
<evidence type="ECO:0000259" key="2">
    <source>
        <dbReference type="PROSITE" id="PS51898"/>
    </source>
</evidence>
<evidence type="ECO:0000313" key="4">
    <source>
        <dbReference type="Proteomes" id="UP000254208"/>
    </source>
</evidence>
<feature type="domain" description="Tyr recombinase" evidence="2">
    <location>
        <begin position="156"/>
        <end position="243"/>
    </location>
</feature>
<dbReference type="PROSITE" id="PS51898">
    <property type="entry name" value="TYR_RECOMBINASE"/>
    <property type="match status" value="1"/>
</dbReference>
<dbReference type="InterPro" id="IPR002104">
    <property type="entry name" value="Integrase_catalytic"/>
</dbReference>
<gene>
    <name evidence="3" type="ORF">NCTC11801_02935</name>
</gene>
<dbReference type="GO" id="GO:0015074">
    <property type="term" value="P:DNA integration"/>
    <property type="evidence" value="ECO:0007669"/>
    <property type="project" value="InterPro"/>
</dbReference>
<sequence>MANLKKIIGKKGGVTYRVTFYDDRVLRQKSYKEFELACYQFYLAESHSLSSVEVAKFFKSYNFTVQKLIYYYLGFQWDKLSRKQLSESTFYRVQSELDSIDSEFLSMQIGNVSEVTIRKYVRPGCFVWLRAAFSLLIEKGLLKYNPCPKPQKRKRKKPSPPSHFEVQKLFDSTDHPQLKMFLFLCAVLGLRTGEALGLRRDDINGDTIHIKRHLTVRGIVEGTKRGEGRDLIVPPEFFVCYRN</sequence>
<dbReference type="InterPro" id="IPR013762">
    <property type="entry name" value="Integrase-like_cat_sf"/>
</dbReference>
<accession>A0A379FTJ2</accession>
<dbReference type="Gene3D" id="1.10.443.10">
    <property type="entry name" value="Intergrase catalytic core"/>
    <property type="match status" value="1"/>
</dbReference>
<dbReference type="Proteomes" id="UP000254208">
    <property type="component" value="Unassembled WGS sequence"/>
</dbReference>
<reference evidence="3 4" key="1">
    <citation type="submission" date="2018-06" db="EMBL/GenBank/DDBJ databases">
        <authorList>
            <consortium name="Pathogen Informatics"/>
            <person name="Doyle S."/>
        </authorList>
    </citation>
    <scope>NUCLEOTIDE SEQUENCE [LARGE SCALE GENOMIC DNA]</scope>
    <source>
        <strain evidence="3 4">NCTC11801</strain>
    </source>
</reference>
<protein>
    <submittedName>
        <fullName evidence="3">Site-specific recombinase XerD</fullName>
    </submittedName>
</protein>
<dbReference type="EMBL" id="UGTZ01000001">
    <property type="protein sequence ID" value="SUC31962.1"/>
    <property type="molecule type" value="Genomic_DNA"/>
</dbReference>
<evidence type="ECO:0000256" key="1">
    <source>
        <dbReference type="ARBA" id="ARBA00023172"/>
    </source>
</evidence>
<dbReference type="SUPFAM" id="SSF56349">
    <property type="entry name" value="DNA breaking-rejoining enzymes"/>
    <property type="match status" value="1"/>
</dbReference>
<dbReference type="GO" id="GO:0003677">
    <property type="term" value="F:DNA binding"/>
    <property type="evidence" value="ECO:0007669"/>
    <property type="project" value="InterPro"/>
</dbReference>
<dbReference type="InterPro" id="IPR011010">
    <property type="entry name" value="DNA_brk_join_enz"/>
</dbReference>
<dbReference type="GO" id="GO:0006310">
    <property type="term" value="P:DNA recombination"/>
    <property type="evidence" value="ECO:0007669"/>
    <property type="project" value="UniProtKB-KW"/>
</dbReference>
<proteinExistence type="predicted"/>
<organism evidence="3 4">
    <name type="scientific">Providencia rettgeri</name>
    <dbReference type="NCBI Taxonomy" id="587"/>
    <lineage>
        <taxon>Bacteria</taxon>
        <taxon>Pseudomonadati</taxon>
        <taxon>Pseudomonadota</taxon>
        <taxon>Gammaproteobacteria</taxon>
        <taxon>Enterobacterales</taxon>
        <taxon>Morganellaceae</taxon>
        <taxon>Providencia</taxon>
    </lineage>
</organism>
<dbReference type="AlphaFoldDB" id="A0A379FTJ2"/>
<evidence type="ECO:0000313" key="3">
    <source>
        <dbReference type="EMBL" id="SUC31962.1"/>
    </source>
</evidence>
<name>A0A379FTJ2_PRORE</name>